<keyword evidence="2" id="KW-1185">Reference proteome</keyword>
<proteinExistence type="predicted"/>
<dbReference type="InterPro" id="IPR055867">
    <property type="entry name" value="DUF7444"/>
</dbReference>
<name>A0A1U9WR00_9CAUD</name>
<gene>
    <name evidence="1" type="ORF">ESCO41_00057</name>
</gene>
<sequence length="91" mass="10282">MTTKTVKIKNIGACLLRINKTNVSPDESIEVDESEIKSPAFKHLFISGVVEFEDEPKKTREIIEGFKSTMKTKKKKEPKSIEELETGADIK</sequence>
<dbReference type="Proteomes" id="UP000222601">
    <property type="component" value="Segment"/>
</dbReference>
<dbReference type="Pfam" id="PF24231">
    <property type="entry name" value="DUF7444"/>
    <property type="match status" value="1"/>
</dbReference>
<reference evidence="1" key="1">
    <citation type="submission" date="2017-02" db="EMBL/GenBank/DDBJ databases">
        <title>Characterization of a new coliphage vB_EcoS_ESCO41.</title>
        <authorList>
            <person name="Trotereau A."/>
            <person name="Schouler C."/>
        </authorList>
    </citation>
    <scope>NUCLEOTIDE SEQUENCE [LARGE SCALE GENOMIC DNA]</scope>
</reference>
<organism evidence="1">
    <name type="scientific">Escherichia phage vB_EcoS_ESCO41</name>
    <dbReference type="NCBI Taxonomy" id="2496547"/>
    <lineage>
        <taxon>Viruses</taxon>
        <taxon>Duplodnaviria</taxon>
        <taxon>Heunggongvirae</taxon>
        <taxon>Uroviricota</taxon>
        <taxon>Caudoviricetes</taxon>
        <taxon>Drexlerviridae</taxon>
        <taxon>Nouzillyvirus</taxon>
        <taxon>Nouzillyvirus ESCO41</taxon>
    </lineage>
</organism>
<dbReference type="EMBL" id="KY619305">
    <property type="protein sequence ID" value="AQY55284.1"/>
    <property type="molecule type" value="Genomic_DNA"/>
</dbReference>
<evidence type="ECO:0000313" key="1">
    <source>
        <dbReference type="EMBL" id="AQY55284.1"/>
    </source>
</evidence>
<protein>
    <submittedName>
        <fullName evidence="1">Uncharacterized protein</fullName>
    </submittedName>
</protein>
<accession>A0A1U9WR00</accession>
<evidence type="ECO:0000313" key="2">
    <source>
        <dbReference type="Proteomes" id="UP000222601"/>
    </source>
</evidence>